<dbReference type="GO" id="GO:0008168">
    <property type="term" value="F:methyltransferase activity"/>
    <property type="evidence" value="ECO:0007669"/>
    <property type="project" value="UniProtKB-KW"/>
</dbReference>
<dbReference type="PANTHER" id="PTHR45036">
    <property type="entry name" value="METHYLTRANSFERASE LIKE 7B"/>
    <property type="match status" value="1"/>
</dbReference>
<dbReference type="GO" id="GO:0032259">
    <property type="term" value="P:methylation"/>
    <property type="evidence" value="ECO:0007669"/>
    <property type="project" value="UniProtKB-KW"/>
</dbReference>
<dbReference type="InterPro" id="IPR013216">
    <property type="entry name" value="Methyltransf_11"/>
</dbReference>
<protein>
    <submittedName>
        <fullName evidence="2">Class I SAM-dependent methyltransferase</fullName>
        <ecNumber evidence="2">2.1.1.-</ecNumber>
    </submittedName>
</protein>
<comment type="caution">
    <text evidence="2">The sequence shown here is derived from an EMBL/GenBank/DDBJ whole genome shotgun (WGS) entry which is preliminary data.</text>
</comment>
<proteinExistence type="predicted"/>
<keyword evidence="2" id="KW-0808">Transferase</keyword>
<evidence type="ECO:0000313" key="2">
    <source>
        <dbReference type="EMBL" id="MFC4737713.1"/>
    </source>
</evidence>
<evidence type="ECO:0000313" key="3">
    <source>
        <dbReference type="Proteomes" id="UP001595896"/>
    </source>
</evidence>
<keyword evidence="2" id="KW-0489">Methyltransferase</keyword>
<evidence type="ECO:0000259" key="1">
    <source>
        <dbReference type="Pfam" id="PF08241"/>
    </source>
</evidence>
<dbReference type="CDD" id="cd02440">
    <property type="entry name" value="AdoMet_MTases"/>
    <property type="match status" value="1"/>
</dbReference>
<reference evidence="3" key="1">
    <citation type="journal article" date="2019" name="Int. J. Syst. Evol. Microbiol.">
        <title>The Global Catalogue of Microorganisms (GCM) 10K type strain sequencing project: providing services to taxonomists for standard genome sequencing and annotation.</title>
        <authorList>
            <consortium name="The Broad Institute Genomics Platform"/>
            <consortium name="The Broad Institute Genome Sequencing Center for Infectious Disease"/>
            <person name="Wu L."/>
            <person name="Ma J."/>
        </authorList>
    </citation>
    <scope>NUCLEOTIDE SEQUENCE [LARGE SCALE GENOMIC DNA]</scope>
    <source>
        <strain evidence="3">JCM 12165</strain>
    </source>
</reference>
<name>A0ABV9NWF5_9BACI</name>
<dbReference type="PANTHER" id="PTHR45036:SF1">
    <property type="entry name" value="METHYLTRANSFERASE LIKE 7A"/>
    <property type="match status" value="1"/>
</dbReference>
<dbReference type="Gene3D" id="3.40.50.150">
    <property type="entry name" value="Vaccinia Virus protein VP39"/>
    <property type="match status" value="1"/>
</dbReference>
<sequence>MAIFAKVYDFIMQPADQLIVKELRKRLVNQAAGRVLEIGSGTGLNFAYYPSDLQVTALEPDDDLRNQSLSRMIKADADVSVAAGKAEELPFASASFDTVVCTLVLCTVENQPRAVREIRRVLKPEGTLLLLEHVLPEDKVRKYVFTQAAPVWEKMCGGCRLDRPTEKVLETYGFEPVSKRTFARGLVVEMAAKPVTKLSQVKSG</sequence>
<dbReference type="SUPFAM" id="SSF53335">
    <property type="entry name" value="S-adenosyl-L-methionine-dependent methyltransferases"/>
    <property type="match status" value="1"/>
</dbReference>
<dbReference type="RefSeq" id="WP_377910301.1">
    <property type="nucleotide sequence ID" value="NZ_JBHSGK010000013.1"/>
</dbReference>
<dbReference type="Proteomes" id="UP001595896">
    <property type="component" value="Unassembled WGS sequence"/>
</dbReference>
<dbReference type="InterPro" id="IPR052356">
    <property type="entry name" value="Thiol_S-MT"/>
</dbReference>
<dbReference type="Pfam" id="PF08241">
    <property type="entry name" value="Methyltransf_11"/>
    <property type="match status" value="1"/>
</dbReference>
<dbReference type="EC" id="2.1.1.-" evidence="2"/>
<gene>
    <name evidence="2" type="ORF">ACFO4L_14000</name>
</gene>
<accession>A0ABV9NWF5</accession>
<feature type="domain" description="Methyltransferase type 11" evidence="1">
    <location>
        <begin position="36"/>
        <end position="129"/>
    </location>
</feature>
<dbReference type="EMBL" id="JBHSGK010000013">
    <property type="protein sequence ID" value="MFC4737713.1"/>
    <property type="molecule type" value="Genomic_DNA"/>
</dbReference>
<dbReference type="InterPro" id="IPR029063">
    <property type="entry name" value="SAM-dependent_MTases_sf"/>
</dbReference>
<organism evidence="2 3">
    <name type="scientific">Bacillus daqingensis</name>
    <dbReference type="NCBI Taxonomy" id="872396"/>
    <lineage>
        <taxon>Bacteria</taxon>
        <taxon>Bacillati</taxon>
        <taxon>Bacillota</taxon>
        <taxon>Bacilli</taxon>
        <taxon>Bacillales</taxon>
        <taxon>Bacillaceae</taxon>
        <taxon>Bacillus</taxon>
    </lineage>
</organism>
<keyword evidence="3" id="KW-1185">Reference proteome</keyword>